<dbReference type="FunFam" id="1.10.1040.10:FF:000001">
    <property type="entry name" value="Glycerol-3-phosphate dehydrogenase [NAD(P)+]"/>
    <property type="match status" value="1"/>
</dbReference>
<dbReference type="PIRSF" id="PIRSF000114">
    <property type="entry name" value="Glycerol-3-P_dh"/>
    <property type="match status" value="1"/>
</dbReference>
<feature type="binding site" evidence="9">
    <location>
        <position position="208"/>
    </location>
    <ligand>
        <name>sn-glycerol 3-phosphate</name>
        <dbReference type="ChEBI" id="CHEBI:57597"/>
    </ligand>
</feature>
<dbReference type="GO" id="GO:0005975">
    <property type="term" value="P:carbohydrate metabolic process"/>
    <property type="evidence" value="ECO:0007669"/>
    <property type="project" value="InterPro"/>
</dbReference>
<dbReference type="Pfam" id="PF01210">
    <property type="entry name" value="NAD_Gly3P_dh_N"/>
    <property type="match status" value="1"/>
</dbReference>
<dbReference type="EC" id="1.1.1.94" evidence="9"/>
<organism evidence="17 18">
    <name type="scientific">Candidatus Methylacidithermus pantelleriae</name>
    <dbReference type="NCBI Taxonomy" id="2744239"/>
    <lineage>
        <taxon>Bacteria</taxon>
        <taxon>Pseudomonadati</taxon>
        <taxon>Verrucomicrobiota</taxon>
        <taxon>Methylacidiphilae</taxon>
        <taxon>Methylacidiphilales</taxon>
        <taxon>Methylacidiphilaceae</taxon>
        <taxon>Candidatus Methylacidithermus</taxon>
    </lineage>
</organism>
<dbReference type="Pfam" id="PF07479">
    <property type="entry name" value="NAD_Gly3P_dh_C"/>
    <property type="match status" value="1"/>
</dbReference>
<dbReference type="Gene3D" id="1.10.1040.10">
    <property type="entry name" value="N-(1-d-carboxylethyl)-l-norvaline Dehydrogenase, domain 2"/>
    <property type="match status" value="1"/>
</dbReference>
<keyword evidence="9" id="KW-0963">Cytoplasm</keyword>
<dbReference type="PANTHER" id="PTHR11728">
    <property type="entry name" value="GLYCEROL-3-PHOSPHATE DEHYDROGENASE"/>
    <property type="match status" value="1"/>
</dbReference>
<evidence type="ECO:0000259" key="15">
    <source>
        <dbReference type="Pfam" id="PF01210"/>
    </source>
</evidence>
<evidence type="ECO:0000256" key="6">
    <source>
        <dbReference type="ARBA" id="ARBA00023098"/>
    </source>
</evidence>
<keyword evidence="3 9" id="KW-0521">NADP</keyword>
<dbReference type="NCBIfam" id="NF000940">
    <property type="entry name" value="PRK00094.1-2"/>
    <property type="match status" value="1"/>
</dbReference>
<dbReference type="InterPro" id="IPR011128">
    <property type="entry name" value="G3P_DH_NAD-dep_N"/>
</dbReference>
<protein>
    <recommendedName>
        <fullName evidence="9">Glycerol-3-phosphate dehydrogenase [NAD(P)+]</fullName>
        <ecNumber evidence="9">1.1.1.94</ecNumber>
    </recommendedName>
    <alternativeName>
        <fullName evidence="9">NAD(P)(+)-dependent glycerol-3-phosphate dehydrogenase</fullName>
    </alternativeName>
    <alternativeName>
        <fullName evidence="9">NAD(P)H-dependent dihydroxyacetone-phosphate reductase</fullName>
    </alternativeName>
</protein>
<feature type="binding site" evidence="11">
    <location>
        <begin position="219"/>
        <end position="220"/>
    </location>
    <ligand>
        <name>substrate</name>
    </ligand>
</feature>
<evidence type="ECO:0000313" key="17">
    <source>
        <dbReference type="EMBL" id="CAF0689731.1"/>
    </source>
</evidence>
<dbReference type="GO" id="GO:0051287">
    <property type="term" value="F:NAD binding"/>
    <property type="evidence" value="ECO:0007669"/>
    <property type="project" value="InterPro"/>
</dbReference>
<dbReference type="InterPro" id="IPR006109">
    <property type="entry name" value="G3P_DH_NAD-dep_C"/>
</dbReference>
<feature type="binding site" evidence="9">
    <location>
        <position position="104"/>
    </location>
    <ligand>
        <name>NADPH</name>
        <dbReference type="ChEBI" id="CHEBI:57783"/>
    </ligand>
</feature>
<reference evidence="17" key="1">
    <citation type="submission" date="2021-02" db="EMBL/GenBank/DDBJ databases">
        <authorList>
            <person name="Cremers G."/>
            <person name="Picone N."/>
        </authorList>
    </citation>
    <scope>NUCLEOTIDE SEQUENCE</scope>
    <source>
        <strain evidence="17">PQ17</strain>
    </source>
</reference>
<evidence type="ECO:0000256" key="9">
    <source>
        <dbReference type="HAMAP-Rule" id="MF_00394"/>
    </source>
</evidence>
<dbReference type="HAMAP" id="MF_00394">
    <property type="entry name" value="NAD_Glyc3P_dehydrog"/>
    <property type="match status" value="1"/>
</dbReference>
<comment type="catalytic activity">
    <reaction evidence="9 14">
        <text>sn-glycerol 3-phosphate + NADP(+) = dihydroxyacetone phosphate + NADPH + H(+)</text>
        <dbReference type="Rhea" id="RHEA:11096"/>
        <dbReference type="ChEBI" id="CHEBI:15378"/>
        <dbReference type="ChEBI" id="CHEBI:57597"/>
        <dbReference type="ChEBI" id="CHEBI:57642"/>
        <dbReference type="ChEBI" id="CHEBI:57783"/>
        <dbReference type="ChEBI" id="CHEBI:58349"/>
        <dbReference type="EC" id="1.1.1.94"/>
    </reaction>
</comment>
<feature type="binding site" evidence="9">
    <location>
        <position position="100"/>
    </location>
    <ligand>
        <name>sn-glycerol 3-phosphate</name>
        <dbReference type="ChEBI" id="CHEBI:57597"/>
    </ligand>
</feature>
<proteinExistence type="inferred from homology"/>
<keyword evidence="7 9" id="KW-0594">Phospholipid biosynthesis</keyword>
<keyword evidence="18" id="KW-1185">Reference proteome</keyword>
<feature type="domain" description="Glycerol-3-phosphate dehydrogenase NAD-dependent N-terminal" evidence="15">
    <location>
        <begin position="41"/>
        <end position="123"/>
    </location>
</feature>
<dbReference type="EMBL" id="CAJNOB010000001">
    <property type="protein sequence ID" value="CAF0689731.1"/>
    <property type="molecule type" value="Genomic_DNA"/>
</dbReference>
<feature type="binding site" evidence="9">
    <location>
        <position position="11"/>
    </location>
    <ligand>
        <name>NADPH</name>
        <dbReference type="ChEBI" id="CHEBI:57783"/>
    </ligand>
</feature>
<gene>
    <name evidence="9 17" type="primary">gpsA</name>
    <name evidence="17" type="ORF">MPNT_10339</name>
</gene>
<evidence type="ECO:0000313" key="18">
    <source>
        <dbReference type="Proteomes" id="UP000663859"/>
    </source>
</evidence>
<feature type="binding site" evidence="9">
    <location>
        <position position="243"/>
    </location>
    <ligand>
        <name>NADPH</name>
        <dbReference type="ChEBI" id="CHEBI:57783"/>
    </ligand>
</feature>
<dbReference type="PANTHER" id="PTHR11728:SF1">
    <property type="entry name" value="GLYCEROL-3-PHOSPHATE DEHYDROGENASE [NAD(+)] 2, CHLOROPLASTIC"/>
    <property type="match status" value="1"/>
</dbReference>
<feature type="binding site" evidence="9">
    <location>
        <position position="155"/>
    </location>
    <ligand>
        <name>sn-glycerol 3-phosphate</name>
        <dbReference type="ChEBI" id="CHEBI:57597"/>
    </ligand>
</feature>
<dbReference type="SUPFAM" id="SSF48179">
    <property type="entry name" value="6-phosphogluconate dehydrogenase C-terminal domain-like"/>
    <property type="match status" value="1"/>
</dbReference>
<dbReference type="RefSeq" id="WP_174581769.1">
    <property type="nucleotide sequence ID" value="NZ_CAJNOB010000001.1"/>
</dbReference>
<comment type="caution">
    <text evidence="9">Lacks conserved residue(s) required for the propagation of feature annotation.</text>
</comment>
<dbReference type="PROSITE" id="PS00957">
    <property type="entry name" value="NAD_G3PDH"/>
    <property type="match status" value="1"/>
</dbReference>
<dbReference type="GO" id="GO:0047952">
    <property type="term" value="F:glycerol-3-phosphate dehydrogenase [NAD(P)+] activity"/>
    <property type="evidence" value="ECO:0007669"/>
    <property type="project" value="UniProtKB-UniRule"/>
</dbReference>
<evidence type="ECO:0000256" key="10">
    <source>
        <dbReference type="PIRSR" id="PIRSR000114-1"/>
    </source>
</evidence>
<dbReference type="PRINTS" id="PR00077">
    <property type="entry name" value="GPDHDRGNASE"/>
</dbReference>
<dbReference type="GO" id="GO:0008654">
    <property type="term" value="P:phospholipid biosynthetic process"/>
    <property type="evidence" value="ECO:0007669"/>
    <property type="project" value="UniProtKB-KW"/>
</dbReference>
<evidence type="ECO:0000256" key="5">
    <source>
        <dbReference type="ARBA" id="ARBA00023027"/>
    </source>
</evidence>
<evidence type="ECO:0000256" key="11">
    <source>
        <dbReference type="PIRSR" id="PIRSR000114-2"/>
    </source>
</evidence>
<evidence type="ECO:0000256" key="1">
    <source>
        <dbReference type="ARBA" id="ARBA00011009"/>
    </source>
</evidence>
<dbReference type="InterPro" id="IPR008927">
    <property type="entry name" value="6-PGluconate_DH-like_C_sf"/>
</dbReference>
<feature type="binding site" evidence="9">
    <location>
        <position position="71"/>
    </location>
    <ligand>
        <name>sn-glycerol 3-phosphate</name>
        <dbReference type="ChEBI" id="CHEBI:57597"/>
    </ligand>
</feature>
<evidence type="ECO:0000256" key="13">
    <source>
        <dbReference type="RuleBase" id="RU000437"/>
    </source>
</evidence>
<dbReference type="AlphaFoldDB" id="A0A8J2BLX6"/>
<feature type="binding site" evidence="9">
    <location>
        <position position="219"/>
    </location>
    <ligand>
        <name>sn-glycerol 3-phosphate</name>
        <dbReference type="ChEBI" id="CHEBI:57597"/>
    </ligand>
</feature>
<comment type="pathway">
    <text evidence="9">Membrane lipid metabolism; glycerophospholipid metabolism.</text>
</comment>
<comment type="catalytic activity">
    <reaction evidence="9">
        <text>sn-glycerol 3-phosphate + NAD(+) = dihydroxyacetone phosphate + NADH + H(+)</text>
        <dbReference type="Rhea" id="RHEA:11092"/>
        <dbReference type="ChEBI" id="CHEBI:15378"/>
        <dbReference type="ChEBI" id="CHEBI:57540"/>
        <dbReference type="ChEBI" id="CHEBI:57597"/>
        <dbReference type="ChEBI" id="CHEBI:57642"/>
        <dbReference type="ChEBI" id="CHEBI:57945"/>
        <dbReference type="EC" id="1.1.1.94"/>
    </reaction>
</comment>
<evidence type="ECO:0000256" key="3">
    <source>
        <dbReference type="ARBA" id="ARBA00022857"/>
    </source>
</evidence>
<comment type="caution">
    <text evidence="17">The sequence shown here is derived from an EMBL/GenBank/DDBJ whole genome shotgun (WGS) entry which is preliminary data.</text>
</comment>
<evidence type="ECO:0000259" key="16">
    <source>
        <dbReference type="Pfam" id="PF07479"/>
    </source>
</evidence>
<dbReference type="GO" id="GO:0046168">
    <property type="term" value="P:glycerol-3-phosphate catabolic process"/>
    <property type="evidence" value="ECO:0007669"/>
    <property type="project" value="InterPro"/>
</dbReference>
<feature type="binding site" evidence="12">
    <location>
        <position position="104"/>
    </location>
    <ligand>
        <name>NAD(+)</name>
        <dbReference type="ChEBI" id="CHEBI:57540"/>
    </ligand>
</feature>
<dbReference type="InterPro" id="IPR036291">
    <property type="entry name" value="NAD(P)-bd_dom_sf"/>
</dbReference>
<dbReference type="NCBIfam" id="NF000942">
    <property type="entry name" value="PRK00094.1-4"/>
    <property type="match status" value="1"/>
</dbReference>
<comment type="subcellular location">
    <subcellularLocation>
        <location evidence="9">Cytoplasm</location>
    </subcellularLocation>
</comment>
<dbReference type="Proteomes" id="UP000663859">
    <property type="component" value="Unassembled WGS sequence"/>
</dbReference>
<feature type="binding site" evidence="11">
    <location>
        <position position="71"/>
    </location>
    <ligand>
        <name>substrate</name>
    </ligand>
</feature>
<feature type="binding site" evidence="9">
    <location>
        <position position="245"/>
    </location>
    <ligand>
        <name>NADPH</name>
        <dbReference type="ChEBI" id="CHEBI:57783"/>
    </ligand>
</feature>
<dbReference type="Gene3D" id="3.40.50.720">
    <property type="entry name" value="NAD(P)-binding Rossmann-like Domain"/>
    <property type="match status" value="1"/>
</dbReference>
<comment type="similarity">
    <text evidence="1 9 13">Belongs to the NAD-dependent glycerol-3-phosphate dehydrogenase family.</text>
</comment>
<evidence type="ECO:0000256" key="8">
    <source>
        <dbReference type="ARBA" id="ARBA00023264"/>
    </source>
</evidence>
<dbReference type="GO" id="GO:0046167">
    <property type="term" value="P:glycerol-3-phosphate biosynthetic process"/>
    <property type="evidence" value="ECO:0007669"/>
    <property type="project" value="UniProtKB-UniRule"/>
</dbReference>
<evidence type="ECO:0000256" key="2">
    <source>
        <dbReference type="ARBA" id="ARBA00022516"/>
    </source>
</evidence>
<dbReference type="GO" id="GO:0005829">
    <property type="term" value="C:cytosol"/>
    <property type="evidence" value="ECO:0007669"/>
    <property type="project" value="TreeGrafter"/>
</dbReference>
<feature type="binding site" evidence="9">
    <location>
        <position position="218"/>
    </location>
    <ligand>
        <name>sn-glycerol 3-phosphate</name>
        <dbReference type="ChEBI" id="CHEBI:57597"/>
    </ligand>
</feature>
<feature type="binding site" evidence="9">
    <location>
        <position position="31"/>
    </location>
    <ligand>
        <name>NADPH</name>
        <dbReference type="ChEBI" id="CHEBI:57783"/>
    </ligand>
</feature>
<keyword evidence="8 9" id="KW-1208">Phospholipid metabolism</keyword>
<feature type="binding site" evidence="9">
    <location>
        <position position="71"/>
    </location>
    <ligand>
        <name>NADPH</name>
        <dbReference type="ChEBI" id="CHEBI:57783"/>
    </ligand>
</feature>
<keyword evidence="4 9" id="KW-0560">Oxidoreductase</keyword>
<dbReference type="SUPFAM" id="SSF51735">
    <property type="entry name" value="NAD(P)-binding Rossmann-fold domains"/>
    <property type="match status" value="1"/>
</dbReference>
<keyword evidence="5 9" id="KW-0520">NAD</keyword>
<dbReference type="InterPro" id="IPR013328">
    <property type="entry name" value="6PGD_dom2"/>
</dbReference>
<feature type="active site" description="Proton acceptor" evidence="9 10">
    <location>
        <position position="155"/>
    </location>
</feature>
<evidence type="ECO:0000256" key="4">
    <source>
        <dbReference type="ARBA" id="ARBA00023002"/>
    </source>
</evidence>
<keyword evidence="6 9" id="KW-0443">Lipid metabolism</keyword>
<sequence>MRICILGAGQWGRCVAALLEEKGYDVEFRHHTDRRWPQPLDALLLALPVQHFRQTLVRFPPPACPILSLAKGLELPEALRPSEIVRQVWGENTSVGALSGPNFASEIAQRLPTAAVVAAEREEVSLLFQRILHCHRYRVYRSTDLIGVELAGALKNVYAIAGGICVGLGLGDNALASLLTRSLAEMTRLGRRLGARPATFRGLAGVGDLFLTGTSDQSRNRRLGKLVAQGLPVDLALQRIGSVVEGYPTTKSVVRAARFENVRKPIATEVYQILYEGKPPKAALSQLVEPIPEQEEEEFGES</sequence>
<dbReference type="UniPathway" id="UPA00940"/>
<keyword evidence="2 9" id="KW-0444">Lipid biosynthesis</keyword>
<feature type="binding site" evidence="12">
    <location>
        <position position="219"/>
    </location>
    <ligand>
        <name>NAD(+)</name>
        <dbReference type="ChEBI" id="CHEBI:57540"/>
    </ligand>
</feature>
<feature type="binding site" evidence="9">
    <location>
        <position position="220"/>
    </location>
    <ligand>
        <name>sn-glycerol 3-phosphate</name>
        <dbReference type="ChEBI" id="CHEBI:57597"/>
    </ligand>
</feature>
<evidence type="ECO:0000256" key="12">
    <source>
        <dbReference type="PIRSR" id="PIRSR000114-3"/>
    </source>
</evidence>
<comment type="function">
    <text evidence="9">Catalyzes the reduction of the glycolytic intermediate dihydroxyacetone phosphate (DHAP) to sn-glycerol 3-phosphate (G3P), the key precursor for phospholipid synthesis.</text>
</comment>
<feature type="domain" description="Glycerol-3-phosphate dehydrogenase NAD-dependent C-terminal" evidence="16">
    <location>
        <begin position="144"/>
        <end position="284"/>
    </location>
</feature>
<dbReference type="GO" id="GO:0006650">
    <property type="term" value="P:glycerophospholipid metabolic process"/>
    <property type="evidence" value="ECO:0007669"/>
    <property type="project" value="UniProtKB-UniRule"/>
</dbReference>
<dbReference type="InterPro" id="IPR006168">
    <property type="entry name" value="G3P_DH_NAD-dep"/>
</dbReference>
<feature type="binding site" evidence="9">
    <location>
        <position position="219"/>
    </location>
    <ligand>
        <name>NADPH</name>
        <dbReference type="ChEBI" id="CHEBI:57783"/>
    </ligand>
</feature>
<name>A0A8J2BLX6_9BACT</name>
<evidence type="ECO:0000256" key="7">
    <source>
        <dbReference type="ARBA" id="ARBA00023209"/>
    </source>
</evidence>
<keyword evidence="9" id="KW-0547">Nucleotide-binding</keyword>
<accession>A0A8J2BLX6</accession>
<evidence type="ECO:0000256" key="14">
    <source>
        <dbReference type="RuleBase" id="RU000439"/>
    </source>
</evidence>